<dbReference type="FunFam" id="3.40.50.720:FF:000009">
    <property type="entry name" value="Fatty oxidation complex, alpha subunit"/>
    <property type="match status" value="1"/>
</dbReference>
<evidence type="ECO:0000313" key="7">
    <source>
        <dbReference type="Proteomes" id="UP000460221"/>
    </source>
</evidence>
<dbReference type="AlphaFoldDB" id="A0A7K1FT47"/>
<dbReference type="SUPFAM" id="SSF51735">
    <property type="entry name" value="NAD(P)-binding Rossmann-fold domains"/>
    <property type="match status" value="1"/>
</dbReference>
<dbReference type="GO" id="GO:0006635">
    <property type="term" value="P:fatty acid beta-oxidation"/>
    <property type="evidence" value="ECO:0007669"/>
    <property type="project" value="TreeGrafter"/>
</dbReference>
<dbReference type="InterPro" id="IPR050136">
    <property type="entry name" value="FA_oxidation_alpha_subunit"/>
</dbReference>
<dbReference type="InterPro" id="IPR006108">
    <property type="entry name" value="3HC_DH_C"/>
</dbReference>
<dbReference type="Proteomes" id="UP000460221">
    <property type="component" value="Unassembled WGS sequence"/>
</dbReference>
<comment type="similarity">
    <text evidence="2">Belongs to the 3-hydroxyacyl-CoA dehydrogenase family.</text>
</comment>
<keyword evidence="3" id="KW-0560">Oxidoreductase</keyword>
<name>A0A7K1FT47_9ACTN</name>
<protein>
    <recommendedName>
        <fullName evidence="8">3-hydroxyacyl-CoA dehydrogenase</fullName>
    </recommendedName>
</protein>
<sequence length="371" mass="39065">MPDTPKPDTPSYAGPLRKVGVIGAGTMASQLAVLFAQKLDIPVVMTDLDQARVDAGLAHAASVLDRQVSRGKIDAAAKDRALSRLEGRPQGEGFEDADWVIEAVYEDLGVKQAVMAEYEAKVGPQAILATNTSSLSVAGIGARLQRPERLVGFHFFNPVAVMRLIEVIRTPGVDEDVVQVAVGTASALGKTPVVVTDTAGFLVNRLLTRAGAAAWQLAEAGTPVETVEKGLAPLELPMTPFELLEMVGPAVGVHVMTEHESAFGERYAVGERSAAVGQLTTFFERDADRKRTGSTPEFAALFPSEAAGSGALSADEAGRVVADAIADEVTRMLDEGVAEGRAEIDTAMHLAAEYPERGITVVLTELGALKP</sequence>
<evidence type="ECO:0000313" key="6">
    <source>
        <dbReference type="EMBL" id="MTD15984.1"/>
    </source>
</evidence>
<evidence type="ECO:0008006" key="8">
    <source>
        <dbReference type="Google" id="ProtNLM"/>
    </source>
</evidence>
<evidence type="ECO:0000259" key="5">
    <source>
        <dbReference type="Pfam" id="PF02737"/>
    </source>
</evidence>
<dbReference type="GO" id="GO:0070403">
    <property type="term" value="F:NAD+ binding"/>
    <property type="evidence" value="ECO:0007669"/>
    <property type="project" value="InterPro"/>
</dbReference>
<gene>
    <name evidence="6" type="ORF">GIS00_18775</name>
</gene>
<dbReference type="Gene3D" id="1.10.1040.50">
    <property type="match status" value="1"/>
</dbReference>
<evidence type="ECO:0000256" key="2">
    <source>
        <dbReference type="ARBA" id="ARBA00009463"/>
    </source>
</evidence>
<dbReference type="EMBL" id="WLYK01000008">
    <property type="protein sequence ID" value="MTD15984.1"/>
    <property type="molecule type" value="Genomic_DNA"/>
</dbReference>
<keyword evidence="7" id="KW-1185">Reference proteome</keyword>
<evidence type="ECO:0000256" key="1">
    <source>
        <dbReference type="ARBA" id="ARBA00005086"/>
    </source>
</evidence>
<comment type="pathway">
    <text evidence="1">Lipid metabolism; butanoate metabolism.</text>
</comment>
<dbReference type="InterPro" id="IPR036291">
    <property type="entry name" value="NAD(P)-bd_dom_sf"/>
</dbReference>
<dbReference type="Pfam" id="PF02737">
    <property type="entry name" value="3HCDH_N"/>
    <property type="match status" value="1"/>
</dbReference>
<evidence type="ECO:0000256" key="3">
    <source>
        <dbReference type="ARBA" id="ARBA00023002"/>
    </source>
</evidence>
<dbReference type="InterPro" id="IPR006176">
    <property type="entry name" value="3-OHacyl-CoA_DH_NAD-bd"/>
</dbReference>
<dbReference type="GO" id="GO:0016509">
    <property type="term" value="F:long-chain (3S)-3-hydroxyacyl-CoA dehydrogenase (NAD+) activity"/>
    <property type="evidence" value="ECO:0007669"/>
    <property type="project" value="TreeGrafter"/>
</dbReference>
<proteinExistence type="inferred from homology"/>
<organism evidence="6 7">
    <name type="scientific">Nakamurella alba</name>
    <dbReference type="NCBI Taxonomy" id="2665158"/>
    <lineage>
        <taxon>Bacteria</taxon>
        <taxon>Bacillati</taxon>
        <taxon>Actinomycetota</taxon>
        <taxon>Actinomycetes</taxon>
        <taxon>Nakamurellales</taxon>
        <taxon>Nakamurellaceae</taxon>
        <taxon>Nakamurella</taxon>
    </lineage>
</organism>
<dbReference type="Pfam" id="PF00725">
    <property type="entry name" value="3HCDH"/>
    <property type="match status" value="1"/>
</dbReference>
<dbReference type="GO" id="GO:0004300">
    <property type="term" value="F:enoyl-CoA hydratase activity"/>
    <property type="evidence" value="ECO:0007669"/>
    <property type="project" value="TreeGrafter"/>
</dbReference>
<dbReference type="PANTHER" id="PTHR43612:SF3">
    <property type="entry name" value="TRIFUNCTIONAL ENZYME SUBUNIT ALPHA, MITOCHONDRIAL"/>
    <property type="match status" value="1"/>
</dbReference>
<dbReference type="Gene3D" id="3.40.50.720">
    <property type="entry name" value="NAD(P)-binding Rossmann-like Domain"/>
    <property type="match status" value="1"/>
</dbReference>
<comment type="caution">
    <text evidence="6">The sequence shown here is derived from an EMBL/GenBank/DDBJ whole genome shotgun (WGS) entry which is preliminary data.</text>
</comment>
<accession>A0A7K1FT47</accession>
<dbReference type="RefSeq" id="WP_154769975.1">
    <property type="nucleotide sequence ID" value="NZ_WLYK01000008.1"/>
</dbReference>
<dbReference type="PANTHER" id="PTHR43612">
    <property type="entry name" value="TRIFUNCTIONAL ENZYME SUBUNIT ALPHA"/>
    <property type="match status" value="1"/>
</dbReference>
<evidence type="ECO:0000259" key="4">
    <source>
        <dbReference type="Pfam" id="PF00725"/>
    </source>
</evidence>
<dbReference type="SUPFAM" id="SSF48179">
    <property type="entry name" value="6-phosphogluconate dehydrogenase C-terminal domain-like"/>
    <property type="match status" value="1"/>
</dbReference>
<reference evidence="6 7" key="1">
    <citation type="submission" date="2019-11" db="EMBL/GenBank/DDBJ databases">
        <authorList>
            <person name="Jiang L.-Q."/>
        </authorList>
    </citation>
    <scope>NUCLEOTIDE SEQUENCE [LARGE SCALE GENOMIC DNA]</scope>
    <source>
        <strain evidence="6 7">YIM 132087</strain>
    </source>
</reference>
<feature type="domain" description="3-hydroxyacyl-CoA dehydrogenase C-terminal" evidence="4">
    <location>
        <begin position="200"/>
        <end position="268"/>
    </location>
</feature>
<dbReference type="InterPro" id="IPR008927">
    <property type="entry name" value="6-PGluconate_DH-like_C_sf"/>
</dbReference>
<feature type="domain" description="3-hydroxyacyl-CoA dehydrogenase NAD binding" evidence="5">
    <location>
        <begin position="18"/>
        <end position="197"/>
    </location>
</feature>